<organism evidence="1 2">
    <name type="scientific">Elizabethkingia meningoseptica</name>
    <name type="common">Chryseobacterium meningosepticum</name>
    <dbReference type="NCBI Taxonomy" id="238"/>
    <lineage>
        <taxon>Bacteria</taxon>
        <taxon>Pseudomonadati</taxon>
        <taxon>Bacteroidota</taxon>
        <taxon>Flavobacteriia</taxon>
        <taxon>Flavobacteriales</taxon>
        <taxon>Weeksellaceae</taxon>
        <taxon>Elizabethkingia</taxon>
    </lineage>
</organism>
<dbReference type="KEGG" id="emg:BBD33_15710"/>
<proteinExistence type="predicted"/>
<keyword evidence="2" id="KW-1185">Reference proteome</keyword>
<accession>A0A1V3U0Q8</accession>
<dbReference type="RefSeq" id="WP_016200511.1">
    <property type="nucleotide sequence ID" value="NZ_CP014338.1"/>
</dbReference>
<dbReference type="EMBL" id="MPOG01000011">
    <property type="protein sequence ID" value="OOH95257.1"/>
    <property type="molecule type" value="Genomic_DNA"/>
</dbReference>
<dbReference type="OrthoDB" id="980645at2"/>
<evidence type="ECO:0000313" key="1">
    <source>
        <dbReference type="EMBL" id="OOH95257.1"/>
    </source>
</evidence>
<gene>
    <name evidence="1" type="ORF">BMF97_10490</name>
</gene>
<protein>
    <submittedName>
        <fullName evidence="1">Uncharacterized protein</fullName>
    </submittedName>
</protein>
<dbReference type="Proteomes" id="UP000188947">
    <property type="component" value="Unassembled WGS sequence"/>
</dbReference>
<reference evidence="1 2" key="1">
    <citation type="submission" date="2016-11" db="EMBL/GenBank/DDBJ databases">
        <title>Genome sequence and comparative genomic analysis of clinical strain Elizabethkingia meningoseptica 61421 PRCM.</title>
        <authorList>
            <person name="Wang M."/>
            <person name="Hu S."/>
            <person name="Cao L."/>
            <person name="Jiang T."/>
            <person name="Zhou Y."/>
            <person name="Ming D."/>
        </authorList>
    </citation>
    <scope>NUCLEOTIDE SEQUENCE [LARGE SCALE GENOMIC DNA]</scope>
    <source>
        <strain evidence="1 2">61421 PRCM</strain>
    </source>
</reference>
<comment type="caution">
    <text evidence="1">The sequence shown here is derived from an EMBL/GenBank/DDBJ whole genome shotgun (WGS) entry which is preliminary data.</text>
</comment>
<name>A0A1V3U0Q8_ELIME</name>
<dbReference type="STRING" id="238.BBD35_18020"/>
<evidence type="ECO:0000313" key="2">
    <source>
        <dbReference type="Proteomes" id="UP000188947"/>
    </source>
</evidence>
<dbReference type="GeneID" id="48544963"/>
<dbReference type="eggNOG" id="ENOG5032ZRJ">
    <property type="taxonomic scope" value="Bacteria"/>
</dbReference>
<dbReference type="AlphaFoldDB" id="A0A1V3U0Q8"/>
<sequence>MKHILAIFVFFTLVFRPVLPLIDYVVNYDYIVSKLCENRTKPQVLCNGKCYLVKELAKTSDTMPKQENQKISIGFIDVFISGVEYKIQDITHYISKRIKPNTSYTTFYNFLIESKIFHPPLI</sequence>